<keyword evidence="1" id="KW-0808">Transferase</keyword>
<dbReference type="EMBL" id="UINC01170764">
    <property type="protein sequence ID" value="SVD74969.1"/>
    <property type="molecule type" value="Genomic_DNA"/>
</dbReference>
<feature type="domain" description="APS kinase" evidence="2">
    <location>
        <begin position="4"/>
        <end position="81"/>
    </location>
</feature>
<dbReference type="Gene3D" id="3.40.50.300">
    <property type="entry name" value="P-loop containing nucleotide triphosphate hydrolases"/>
    <property type="match status" value="1"/>
</dbReference>
<evidence type="ECO:0000256" key="1">
    <source>
        <dbReference type="ARBA" id="ARBA00022679"/>
    </source>
</evidence>
<protein>
    <recommendedName>
        <fullName evidence="2">APS kinase domain-containing protein</fullName>
    </recommendedName>
</protein>
<proteinExistence type="predicted"/>
<dbReference type="Pfam" id="PF01583">
    <property type="entry name" value="APS_kinase"/>
    <property type="match status" value="1"/>
</dbReference>
<dbReference type="InterPro" id="IPR027417">
    <property type="entry name" value="P-loop_NTPase"/>
</dbReference>
<dbReference type="AlphaFoldDB" id="A0A382XVW8"/>
<sequence>MTKKILVMGLNDSGKTTFATKLAYALNCHHLNNDEIRKQAKDWDFSPEGRKRQCLRIKEMAEELEGFVVCEFICPTEELRQLFVPDLLIWMNTVRHSRYKDTNKLFEPPKWFHFQIRNKQD</sequence>
<gene>
    <name evidence="3" type="ORF">METZ01_LOCUS427823</name>
</gene>
<feature type="non-terminal residue" evidence="3">
    <location>
        <position position="121"/>
    </location>
</feature>
<dbReference type="SUPFAM" id="SSF52540">
    <property type="entry name" value="P-loop containing nucleoside triphosphate hydrolases"/>
    <property type="match status" value="1"/>
</dbReference>
<dbReference type="InterPro" id="IPR059117">
    <property type="entry name" value="APS_kinase_dom"/>
</dbReference>
<reference evidence="3" key="1">
    <citation type="submission" date="2018-05" db="EMBL/GenBank/DDBJ databases">
        <authorList>
            <person name="Lanie J.A."/>
            <person name="Ng W.-L."/>
            <person name="Kazmierczak K.M."/>
            <person name="Andrzejewski T.M."/>
            <person name="Davidsen T.M."/>
            <person name="Wayne K.J."/>
            <person name="Tettelin H."/>
            <person name="Glass J.I."/>
            <person name="Rusch D."/>
            <person name="Podicherti R."/>
            <person name="Tsui H.-C.T."/>
            <person name="Winkler M.E."/>
        </authorList>
    </citation>
    <scope>NUCLEOTIDE SEQUENCE</scope>
</reference>
<evidence type="ECO:0000313" key="3">
    <source>
        <dbReference type="EMBL" id="SVD74969.1"/>
    </source>
</evidence>
<name>A0A382XVW8_9ZZZZ</name>
<organism evidence="3">
    <name type="scientific">marine metagenome</name>
    <dbReference type="NCBI Taxonomy" id="408172"/>
    <lineage>
        <taxon>unclassified sequences</taxon>
        <taxon>metagenomes</taxon>
        <taxon>ecological metagenomes</taxon>
    </lineage>
</organism>
<evidence type="ECO:0000259" key="2">
    <source>
        <dbReference type="Pfam" id="PF01583"/>
    </source>
</evidence>
<accession>A0A382XVW8</accession>